<organism evidence="1 2">
    <name type="scientific">Veillonella magna</name>
    <dbReference type="NCBI Taxonomy" id="464322"/>
    <lineage>
        <taxon>Bacteria</taxon>
        <taxon>Bacillati</taxon>
        <taxon>Bacillota</taxon>
        <taxon>Negativicutes</taxon>
        <taxon>Veillonellales</taxon>
        <taxon>Veillonellaceae</taxon>
        <taxon>Veillonella</taxon>
    </lineage>
</organism>
<evidence type="ECO:0000313" key="1">
    <source>
        <dbReference type="EMBL" id="MBM6913094.1"/>
    </source>
</evidence>
<sequence length="88" mass="10063">MSINIIIAYLGPDVEATTTPNEDGSYTIAVNSSLSESRAKQAILHEIFHIKNDDFNDFQHASLIERMLRESNFLDEELDGINFYYHVI</sequence>
<dbReference type="RefSeq" id="WP_205088074.1">
    <property type="nucleotide sequence ID" value="NZ_JACJLA010000012.1"/>
</dbReference>
<reference evidence="1 2" key="1">
    <citation type="journal article" date="2021" name="Sci. Rep.">
        <title>The distribution of antibiotic resistance genes in chicken gut microbiota commensals.</title>
        <authorList>
            <person name="Juricova H."/>
            <person name="Matiasovicova J."/>
            <person name="Kubasova T."/>
            <person name="Cejkova D."/>
            <person name="Rychlik I."/>
        </authorList>
    </citation>
    <scope>NUCLEOTIDE SEQUENCE [LARGE SCALE GENOMIC DNA]</scope>
    <source>
        <strain evidence="1 2">An537</strain>
    </source>
</reference>
<gene>
    <name evidence="1" type="ORF">H6A01_07160</name>
</gene>
<protein>
    <submittedName>
        <fullName evidence="1">ImmA/IrrE family metallo-endopeptidase</fullName>
    </submittedName>
</protein>
<keyword evidence="2" id="KW-1185">Reference proteome</keyword>
<evidence type="ECO:0000313" key="2">
    <source>
        <dbReference type="Proteomes" id="UP000707138"/>
    </source>
</evidence>
<dbReference type="Proteomes" id="UP000707138">
    <property type="component" value="Unassembled WGS sequence"/>
</dbReference>
<accession>A0ABS2GFZ4</accession>
<comment type="caution">
    <text evidence="1">The sequence shown here is derived from an EMBL/GenBank/DDBJ whole genome shotgun (WGS) entry which is preliminary data.</text>
</comment>
<dbReference type="EMBL" id="JACJLA010000012">
    <property type="protein sequence ID" value="MBM6913094.1"/>
    <property type="molecule type" value="Genomic_DNA"/>
</dbReference>
<name>A0ABS2GFZ4_9FIRM</name>
<proteinExistence type="predicted"/>